<dbReference type="PANTHER" id="PTHR37079:SF4">
    <property type="entry name" value="SERINE_THREONINE-PROTEIN KINASE ATM"/>
    <property type="match status" value="1"/>
</dbReference>
<dbReference type="Proteomes" id="UP001237642">
    <property type="component" value="Unassembled WGS sequence"/>
</dbReference>
<dbReference type="AlphaFoldDB" id="A0AAD8HNY8"/>
<dbReference type="PANTHER" id="PTHR37079">
    <property type="entry name" value="SERINE/THREONINE-PROTEIN KINASE ATM"/>
    <property type="match status" value="1"/>
</dbReference>
<dbReference type="GO" id="GO:0004674">
    <property type="term" value="F:protein serine/threonine kinase activity"/>
    <property type="evidence" value="ECO:0007669"/>
    <property type="project" value="InterPro"/>
</dbReference>
<reference evidence="1" key="1">
    <citation type="submission" date="2023-02" db="EMBL/GenBank/DDBJ databases">
        <title>Genome of toxic invasive species Heracleum sosnowskyi carries increased number of genes despite the absence of recent whole-genome duplications.</title>
        <authorList>
            <person name="Schelkunov M."/>
            <person name="Shtratnikova V."/>
            <person name="Makarenko M."/>
            <person name="Klepikova A."/>
            <person name="Omelchenko D."/>
            <person name="Novikova G."/>
            <person name="Obukhova E."/>
            <person name="Bogdanov V."/>
            <person name="Penin A."/>
            <person name="Logacheva M."/>
        </authorList>
    </citation>
    <scope>NUCLEOTIDE SEQUENCE</scope>
    <source>
        <strain evidence="1">Hsosn_3</strain>
        <tissue evidence="1">Leaf</tissue>
    </source>
</reference>
<sequence length="134" mass="15746">MNEIGAKLSSIMTYKVEDEMRIRKPYQGLIRSLQQLGCTHVLDLYSQGLTSRTGRFQHDFEFIELQYEKLLGMLETGIFPYFMMVMCVWGGQIGPTNRHWVHWAMENEKGKLFKKSVRIACHALFFLREVFTCI</sequence>
<protein>
    <submittedName>
        <fullName evidence="1">Uncharacterized protein</fullName>
    </submittedName>
</protein>
<keyword evidence="2" id="KW-1185">Reference proteome</keyword>
<comment type="caution">
    <text evidence="1">The sequence shown here is derived from an EMBL/GenBank/DDBJ whole genome shotgun (WGS) entry which is preliminary data.</text>
</comment>
<evidence type="ECO:0000313" key="1">
    <source>
        <dbReference type="EMBL" id="KAK1369687.1"/>
    </source>
</evidence>
<gene>
    <name evidence="1" type="ORF">POM88_035779</name>
</gene>
<dbReference type="EMBL" id="JAUIZM010000008">
    <property type="protein sequence ID" value="KAK1369687.1"/>
    <property type="molecule type" value="Genomic_DNA"/>
</dbReference>
<accession>A0AAD8HNY8</accession>
<dbReference type="GO" id="GO:0006974">
    <property type="term" value="P:DNA damage response"/>
    <property type="evidence" value="ECO:0007669"/>
    <property type="project" value="InterPro"/>
</dbReference>
<proteinExistence type="predicted"/>
<evidence type="ECO:0000313" key="2">
    <source>
        <dbReference type="Proteomes" id="UP001237642"/>
    </source>
</evidence>
<organism evidence="1 2">
    <name type="scientific">Heracleum sosnowskyi</name>
    <dbReference type="NCBI Taxonomy" id="360622"/>
    <lineage>
        <taxon>Eukaryota</taxon>
        <taxon>Viridiplantae</taxon>
        <taxon>Streptophyta</taxon>
        <taxon>Embryophyta</taxon>
        <taxon>Tracheophyta</taxon>
        <taxon>Spermatophyta</taxon>
        <taxon>Magnoliopsida</taxon>
        <taxon>eudicotyledons</taxon>
        <taxon>Gunneridae</taxon>
        <taxon>Pentapetalae</taxon>
        <taxon>asterids</taxon>
        <taxon>campanulids</taxon>
        <taxon>Apiales</taxon>
        <taxon>Apiaceae</taxon>
        <taxon>Apioideae</taxon>
        <taxon>apioid superclade</taxon>
        <taxon>Tordylieae</taxon>
        <taxon>Tordyliinae</taxon>
        <taxon>Heracleum</taxon>
    </lineage>
</organism>
<name>A0AAD8HNY8_9APIA</name>
<reference evidence="1" key="2">
    <citation type="submission" date="2023-05" db="EMBL/GenBank/DDBJ databases">
        <authorList>
            <person name="Schelkunov M.I."/>
        </authorList>
    </citation>
    <scope>NUCLEOTIDE SEQUENCE</scope>
    <source>
        <strain evidence="1">Hsosn_3</strain>
        <tissue evidence="1">Leaf</tissue>
    </source>
</reference>
<dbReference type="InterPro" id="IPR038980">
    <property type="entry name" value="ATM_plant"/>
</dbReference>